<dbReference type="SUPFAM" id="SSF54427">
    <property type="entry name" value="NTF2-like"/>
    <property type="match status" value="1"/>
</dbReference>
<reference evidence="2 3" key="1">
    <citation type="submission" date="2019-07" db="EMBL/GenBank/DDBJ databases">
        <title>Whole genome shotgun sequence of Reyranella soli NBRC 108950.</title>
        <authorList>
            <person name="Hosoyama A."/>
            <person name="Uohara A."/>
            <person name="Ohji S."/>
            <person name="Ichikawa N."/>
        </authorList>
    </citation>
    <scope>NUCLEOTIDE SEQUENCE [LARGE SCALE GENOMIC DNA]</scope>
    <source>
        <strain evidence="2 3">NBRC 108950</strain>
    </source>
</reference>
<sequence length="174" mass="18515">MGYNAEVTGGENLVSDPSRTARRALLAGAAVAMIGSGARAQPSDDSAQLLAIMQRYAAGLRWGTADALVALYTADGVFIRDDLPAATGTDALRAAYRQVFATLKLDLGFEIKETEVTGDMAWLRATSKGRIRTLATGAEATESFNDLVIFRRTGGGWKIRCYMYNASKGTGAPQ</sequence>
<dbReference type="AlphaFoldDB" id="A0A512NJ53"/>
<name>A0A512NJ53_9HYPH</name>
<organism evidence="2 3">
    <name type="scientific">Reyranella soli</name>
    <dbReference type="NCBI Taxonomy" id="1230389"/>
    <lineage>
        <taxon>Bacteria</taxon>
        <taxon>Pseudomonadati</taxon>
        <taxon>Pseudomonadota</taxon>
        <taxon>Alphaproteobacteria</taxon>
        <taxon>Hyphomicrobiales</taxon>
        <taxon>Reyranellaceae</taxon>
        <taxon>Reyranella</taxon>
    </lineage>
</organism>
<accession>A0A512NJ53</accession>
<evidence type="ECO:0000313" key="2">
    <source>
        <dbReference type="EMBL" id="GEP58979.1"/>
    </source>
</evidence>
<dbReference type="Gene3D" id="3.10.450.50">
    <property type="match status" value="1"/>
</dbReference>
<protein>
    <recommendedName>
        <fullName evidence="1">SnoaL-like domain-containing protein</fullName>
    </recommendedName>
</protein>
<dbReference type="EMBL" id="BKAJ01000115">
    <property type="protein sequence ID" value="GEP58979.1"/>
    <property type="molecule type" value="Genomic_DNA"/>
</dbReference>
<dbReference type="Pfam" id="PF12680">
    <property type="entry name" value="SnoaL_2"/>
    <property type="match status" value="1"/>
</dbReference>
<gene>
    <name evidence="2" type="ORF">RSO01_61450</name>
</gene>
<comment type="caution">
    <text evidence="2">The sequence shown here is derived from an EMBL/GenBank/DDBJ whole genome shotgun (WGS) entry which is preliminary data.</text>
</comment>
<evidence type="ECO:0000259" key="1">
    <source>
        <dbReference type="Pfam" id="PF12680"/>
    </source>
</evidence>
<dbReference type="InterPro" id="IPR032710">
    <property type="entry name" value="NTF2-like_dom_sf"/>
</dbReference>
<dbReference type="Proteomes" id="UP000321058">
    <property type="component" value="Unassembled WGS sequence"/>
</dbReference>
<dbReference type="OrthoDB" id="8419963at2"/>
<dbReference type="CDD" id="cd00531">
    <property type="entry name" value="NTF2_like"/>
    <property type="match status" value="1"/>
</dbReference>
<feature type="domain" description="SnoaL-like" evidence="1">
    <location>
        <begin position="54"/>
        <end position="155"/>
    </location>
</feature>
<evidence type="ECO:0000313" key="3">
    <source>
        <dbReference type="Proteomes" id="UP000321058"/>
    </source>
</evidence>
<keyword evidence="3" id="KW-1185">Reference proteome</keyword>
<proteinExistence type="predicted"/>
<dbReference type="InterPro" id="IPR037401">
    <property type="entry name" value="SnoaL-like"/>
</dbReference>